<dbReference type="InterPro" id="IPR004474">
    <property type="entry name" value="LytR_CpsA_psr"/>
</dbReference>
<dbReference type="EMBL" id="VMHE01000008">
    <property type="protein sequence ID" value="TSJ65666.1"/>
    <property type="molecule type" value="Genomic_DNA"/>
</dbReference>
<keyword evidence="8" id="KW-1185">Reference proteome</keyword>
<protein>
    <submittedName>
        <fullName evidence="7">Transcriptional regulator LytR</fullName>
    </submittedName>
</protein>
<dbReference type="Pfam" id="PF03816">
    <property type="entry name" value="LytR_cpsA_psr"/>
    <property type="match status" value="1"/>
</dbReference>
<dbReference type="RefSeq" id="WP_144088491.1">
    <property type="nucleotide sequence ID" value="NZ_VMHE01000008.1"/>
</dbReference>
<sequence length="313" mass="35537">METRKDKRKRKKGNKKGLKIVLIILGILILAGVIYAAYLYKQVDNAVSEMYQPLDSDQEKKEEIEQRFKDKDTINALLLGVDERKGDKGRSDTMIFLSLNPDTNKMLMLSIPRDTYVNIPGRGMDKINHAYAFGNSELSVQTVENFLDTTIHFYGKVNMEGLKDGVDALGGVTVQNNRQFTQSGKTFETGELHLNGTEALAYSRMRKQDPKGDLGRNDRQQQIIDAMIDKGMSFGSFTKVQDILDALGANVETNLQIEEMRKLFMDYRGTRSETIREEVKGSGSKMNGIWYYVVSDEEKARLQQLVDEHENAK</sequence>
<organism evidence="7 8">
    <name type="scientific">Allobacillus salarius</name>
    <dbReference type="NCBI Taxonomy" id="1955272"/>
    <lineage>
        <taxon>Bacteria</taxon>
        <taxon>Bacillati</taxon>
        <taxon>Bacillota</taxon>
        <taxon>Bacilli</taxon>
        <taxon>Bacillales</taxon>
        <taxon>Bacillaceae</taxon>
        <taxon>Allobacillus</taxon>
    </lineage>
</organism>
<name>A0A556PMP5_9BACI</name>
<evidence type="ECO:0000256" key="2">
    <source>
        <dbReference type="ARBA" id="ARBA00022692"/>
    </source>
</evidence>
<proteinExistence type="inferred from homology"/>
<gene>
    <name evidence="7" type="ORF">FPQ13_06335</name>
</gene>
<comment type="caution">
    <text evidence="7">The sequence shown here is derived from an EMBL/GenBank/DDBJ whole genome shotgun (WGS) entry which is preliminary data.</text>
</comment>
<keyword evidence="3" id="KW-0735">Signal-anchor</keyword>
<dbReference type="InterPro" id="IPR050922">
    <property type="entry name" value="LytR/CpsA/Psr_CW_biosynth"/>
</dbReference>
<comment type="similarity">
    <text evidence="1">Belongs to the LytR/CpsA/Psr (LCP) family.</text>
</comment>
<evidence type="ECO:0000256" key="5">
    <source>
        <dbReference type="SAM" id="Phobius"/>
    </source>
</evidence>
<dbReference type="GO" id="GO:0071555">
    <property type="term" value="P:cell wall organization"/>
    <property type="evidence" value="ECO:0007669"/>
    <property type="project" value="UniProtKB-KW"/>
</dbReference>
<dbReference type="OrthoDB" id="27330at2"/>
<evidence type="ECO:0000313" key="7">
    <source>
        <dbReference type="EMBL" id="TSJ65666.1"/>
    </source>
</evidence>
<dbReference type="AlphaFoldDB" id="A0A556PMP5"/>
<evidence type="ECO:0000256" key="3">
    <source>
        <dbReference type="ARBA" id="ARBA00022968"/>
    </source>
</evidence>
<evidence type="ECO:0000259" key="6">
    <source>
        <dbReference type="Pfam" id="PF03816"/>
    </source>
</evidence>
<evidence type="ECO:0000256" key="4">
    <source>
        <dbReference type="ARBA" id="ARBA00022989"/>
    </source>
</evidence>
<reference evidence="7 8" key="1">
    <citation type="submission" date="2019-07" db="EMBL/GenBank/DDBJ databases">
        <title>Allobacillus sp. nov. SKP isolated from shrimp paste of Euphausiacea.</title>
        <authorList>
            <person name="Kanchanasin P."/>
            <person name="Tanasupawat S."/>
            <person name="Shi W."/>
            <person name="Wu L."/>
            <person name="Ma J."/>
        </authorList>
    </citation>
    <scope>NUCLEOTIDE SEQUENCE [LARGE SCALE GENOMIC DNA]</scope>
    <source>
        <strain evidence="7 8">SKP4-8</strain>
    </source>
</reference>
<feature type="domain" description="Cell envelope-related transcriptional attenuator" evidence="6">
    <location>
        <begin position="90"/>
        <end position="230"/>
    </location>
</feature>
<dbReference type="NCBIfam" id="TIGR00350">
    <property type="entry name" value="lytR_cpsA_psr"/>
    <property type="match status" value="1"/>
</dbReference>
<dbReference type="Proteomes" id="UP000316425">
    <property type="component" value="Unassembled WGS sequence"/>
</dbReference>
<dbReference type="PANTHER" id="PTHR33392:SF6">
    <property type="entry name" value="POLYISOPRENYL-TEICHOIC ACID--PEPTIDOGLYCAN TEICHOIC ACID TRANSFERASE TAGU"/>
    <property type="match status" value="1"/>
</dbReference>
<dbReference type="Gene3D" id="3.40.630.190">
    <property type="entry name" value="LCP protein"/>
    <property type="match status" value="1"/>
</dbReference>
<feature type="transmembrane region" description="Helical" evidence="5">
    <location>
        <begin position="20"/>
        <end position="40"/>
    </location>
</feature>
<keyword evidence="2 5" id="KW-0812">Transmembrane</keyword>
<dbReference type="PANTHER" id="PTHR33392">
    <property type="entry name" value="POLYISOPRENYL-TEICHOIC ACID--PEPTIDOGLYCAN TEICHOIC ACID TRANSFERASE TAGU"/>
    <property type="match status" value="1"/>
</dbReference>
<accession>A0A556PMP5</accession>
<evidence type="ECO:0000256" key="1">
    <source>
        <dbReference type="ARBA" id="ARBA00006068"/>
    </source>
</evidence>
<evidence type="ECO:0000313" key="8">
    <source>
        <dbReference type="Proteomes" id="UP000316425"/>
    </source>
</evidence>
<keyword evidence="5" id="KW-0472">Membrane</keyword>
<keyword evidence="4 5" id="KW-1133">Transmembrane helix</keyword>